<dbReference type="EMBL" id="BMPT01000016">
    <property type="protein sequence ID" value="GGM36198.1"/>
    <property type="molecule type" value="Genomic_DNA"/>
</dbReference>
<keyword evidence="3" id="KW-0597">Phosphoprotein</keyword>
<evidence type="ECO:0000313" key="13">
    <source>
        <dbReference type="Proteomes" id="UP000655589"/>
    </source>
</evidence>
<keyword evidence="13" id="KW-1185">Reference proteome</keyword>
<keyword evidence="4" id="KW-0808">Transferase</keyword>
<name>A0A8H9L6D4_9MICO</name>
<dbReference type="Proteomes" id="UP000655589">
    <property type="component" value="Unassembled WGS sequence"/>
</dbReference>
<dbReference type="PANTHER" id="PTHR24421">
    <property type="entry name" value="NITRATE/NITRITE SENSOR PROTEIN NARX-RELATED"/>
    <property type="match status" value="1"/>
</dbReference>
<feature type="domain" description="Histidine kinase/HSP90-like ATPase" evidence="10">
    <location>
        <begin position="273"/>
        <end position="314"/>
    </location>
</feature>
<sequence>MAAGLWLYYLTPVLARLPEVPWPLVALVAGSGTVGVLAVLLHRRHPLAAVVVAGVTLVVSPAALGAVLYCQASLARRGSRQVAIAAGAGVVALKLVGLLMLAADEPWSSASTFELTLTVAGTALATLTGWLVTSRTAETRQQSAAALARREADEARLEQARMAERERIAREMHDVLAHRLSLVALNAGVLAYRTDLDSGTARDTAAQIQSDARQSLADLRTVLGTLRRKPDAEPEAPQPTLLELPVLVAEAEESGQSIDHRITGAGTVPEYVSRQAYRIVQEALTNARKHAPGEPVTVRVTHTGHEVRIRVSNPVPATGVPGGQPGYGLVGVAERTAAVAGTARHEIVDGDFVLDAVLPTGEVR</sequence>
<feature type="transmembrane region" description="Helical" evidence="9">
    <location>
        <begin position="115"/>
        <end position="133"/>
    </location>
</feature>
<dbReference type="SUPFAM" id="SSF55874">
    <property type="entry name" value="ATPase domain of HSP90 chaperone/DNA topoisomerase II/histidine kinase"/>
    <property type="match status" value="1"/>
</dbReference>
<comment type="caution">
    <text evidence="12">The sequence shown here is derived from an EMBL/GenBank/DDBJ whole genome shotgun (WGS) entry which is preliminary data.</text>
</comment>
<evidence type="ECO:0000256" key="8">
    <source>
        <dbReference type="ARBA" id="ARBA00023012"/>
    </source>
</evidence>
<feature type="transmembrane region" description="Helical" evidence="9">
    <location>
        <begin position="20"/>
        <end position="41"/>
    </location>
</feature>
<evidence type="ECO:0000259" key="10">
    <source>
        <dbReference type="Pfam" id="PF02518"/>
    </source>
</evidence>
<dbReference type="GO" id="GO:0005524">
    <property type="term" value="F:ATP binding"/>
    <property type="evidence" value="ECO:0007669"/>
    <property type="project" value="UniProtKB-KW"/>
</dbReference>
<organism evidence="12 13">
    <name type="scientific">Promicromonospora citrea</name>
    <dbReference type="NCBI Taxonomy" id="43677"/>
    <lineage>
        <taxon>Bacteria</taxon>
        <taxon>Bacillati</taxon>
        <taxon>Actinomycetota</taxon>
        <taxon>Actinomycetes</taxon>
        <taxon>Micrococcales</taxon>
        <taxon>Promicromonosporaceae</taxon>
        <taxon>Promicromonospora</taxon>
    </lineage>
</organism>
<dbReference type="InterPro" id="IPR036890">
    <property type="entry name" value="HATPase_C_sf"/>
</dbReference>
<dbReference type="GO" id="GO:0046983">
    <property type="term" value="F:protein dimerization activity"/>
    <property type="evidence" value="ECO:0007669"/>
    <property type="project" value="InterPro"/>
</dbReference>
<evidence type="ECO:0000256" key="9">
    <source>
        <dbReference type="SAM" id="Phobius"/>
    </source>
</evidence>
<keyword evidence="9" id="KW-1133">Transmembrane helix</keyword>
<dbReference type="InterPro" id="IPR050482">
    <property type="entry name" value="Sensor_HK_TwoCompSys"/>
</dbReference>
<evidence type="ECO:0000259" key="11">
    <source>
        <dbReference type="Pfam" id="PF07730"/>
    </source>
</evidence>
<evidence type="ECO:0000256" key="1">
    <source>
        <dbReference type="ARBA" id="ARBA00000085"/>
    </source>
</evidence>
<dbReference type="Gene3D" id="3.30.565.10">
    <property type="entry name" value="Histidine kinase-like ATPase, C-terminal domain"/>
    <property type="match status" value="1"/>
</dbReference>
<feature type="domain" description="Signal transduction histidine kinase subgroup 3 dimerisation and phosphoacceptor" evidence="11">
    <location>
        <begin position="164"/>
        <end position="228"/>
    </location>
</feature>
<comment type="catalytic activity">
    <reaction evidence="1">
        <text>ATP + protein L-histidine = ADP + protein N-phospho-L-histidine.</text>
        <dbReference type="EC" id="2.7.13.3"/>
    </reaction>
</comment>
<proteinExistence type="predicted"/>
<feature type="transmembrane region" description="Helical" evidence="9">
    <location>
        <begin position="47"/>
        <end position="70"/>
    </location>
</feature>
<keyword evidence="6 12" id="KW-0418">Kinase</keyword>
<dbReference type="Pfam" id="PF07730">
    <property type="entry name" value="HisKA_3"/>
    <property type="match status" value="1"/>
</dbReference>
<feature type="transmembrane region" description="Helical" evidence="9">
    <location>
        <begin position="82"/>
        <end position="103"/>
    </location>
</feature>
<dbReference type="GO" id="GO:0000155">
    <property type="term" value="F:phosphorelay sensor kinase activity"/>
    <property type="evidence" value="ECO:0007669"/>
    <property type="project" value="InterPro"/>
</dbReference>
<dbReference type="Gene3D" id="1.20.5.1930">
    <property type="match status" value="1"/>
</dbReference>
<reference evidence="12" key="2">
    <citation type="submission" date="2020-09" db="EMBL/GenBank/DDBJ databases">
        <authorList>
            <person name="Sun Q."/>
            <person name="Ohkuma M."/>
        </authorList>
    </citation>
    <scope>NUCLEOTIDE SEQUENCE</scope>
    <source>
        <strain evidence="12">JCM 3051</strain>
    </source>
</reference>
<dbReference type="Pfam" id="PF02518">
    <property type="entry name" value="HATPase_c"/>
    <property type="match status" value="1"/>
</dbReference>
<dbReference type="GO" id="GO:0016020">
    <property type="term" value="C:membrane"/>
    <property type="evidence" value="ECO:0007669"/>
    <property type="project" value="InterPro"/>
</dbReference>
<dbReference type="InterPro" id="IPR011712">
    <property type="entry name" value="Sig_transdc_His_kin_sub3_dim/P"/>
</dbReference>
<evidence type="ECO:0000256" key="7">
    <source>
        <dbReference type="ARBA" id="ARBA00022840"/>
    </source>
</evidence>
<keyword evidence="7" id="KW-0067">ATP-binding</keyword>
<dbReference type="CDD" id="cd16917">
    <property type="entry name" value="HATPase_UhpB-NarQ-NarX-like"/>
    <property type="match status" value="1"/>
</dbReference>
<dbReference type="EC" id="2.7.13.3" evidence="2"/>
<keyword evidence="8" id="KW-0902">Two-component regulatory system</keyword>
<dbReference type="PANTHER" id="PTHR24421:SF10">
    <property type="entry name" value="NITRATE_NITRITE SENSOR PROTEIN NARQ"/>
    <property type="match status" value="1"/>
</dbReference>
<reference evidence="12" key="1">
    <citation type="journal article" date="2014" name="Int. J. Syst. Evol. Microbiol.">
        <title>Complete genome sequence of Corynebacterium casei LMG S-19264T (=DSM 44701T), isolated from a smear-ripened cheese.</title>
        <authorList>
            <consortium name="US DOE Joint Genome Institute (JGI-PGF)"/>
            <person name="Walter F."/>
            <person name="Albersmeier A."/>
            <person name="Kalinowski J."/>
            <person name="Ruckert C."/>
        </authorList>
    </citation>
    <scope>NUCLEOTIDE SEQUENCE</scope>
    <source>
        <strain evidence="12">JCM 3051</strain>
    </source>
</reference>
<keyword evidence="5" id="KW-0547">Nucleotide-binding</keyword>
<evidence type="ECO:0000256" key="6">
    <source>
        <dbReference type="ARBA" id="ARBA00022777"/>
    </source>
</evidence>
<dbReference type="AlphaFoldDB" id="A0A8H9L6D4"/>
<evidence type="ECO:0000256" key="3">
    <source>
        <dbReference type="ARBA" id="ARBA00022553"/>
    </source>
</evidence>
<accession>A0A8H9L6D4</accession>
<evidence type="ECO:0000256" key="2">
    <source>
        <dbReference type="ARBA" id="ARBA00012438"/>
    </source>
</evidence>
<gene>
    <name evidence="12" type="ORF">GCM10010102_34430</name>
</gene>
<evidence type="ECO:0000313" key="12">
    <source>
        <dbReference type="EMBL" id="GGM36198.1"/>
    </source>
</evidence>
<evidence type="ECO:0000256" key="5">
    <source>
        <dbReference type="ARBA" id="ARBA00022741"/>
    </source>
</evidence>
<keyword evidence="9" id="KW-0472">Membrane</keyword>
<protein>
    <recommendedName>
        <fullName evidence="2">histidine kinase</fullName>
        <ecNumber evidence="2">2.7.13.3</ecNumber>
    </recommendedName>
</protein>
<keyword evidence="9" id="KW-0812">Transmembrane</keyword>
<dbReference type="InterPro" id="IPR003594">
    <property type="entry name" value="HATPase_dom"/>
</dbReference>
<evidence type="ECO:0000256" key="4">
    <source>
        <dbReference type="ARBA" id="ARBA00022679"/>
    </source>
</evidence>